<dbReference type="OrthoDB" id="3261505at2759"/>
<name>A0A0J0XPL6_9TREE</name>
<feature type="compositionally biased region" description="Low complexity" evidence="1">
    <location>
        <begin position="75"/>
        <end position="132"/>
    </location>
</feature>
<reference evidence="3 4" key="1">
    <citation type="submission" date="2015-03" db="EMBL/GenBank/DDBJ databases">
        <title>Genomics and transcriptomics of the oil-accumulating basidiomycete yeast T. oleaginosus allow insights into substrate utilization and the diverse evolutionary trajectories of mating systems in fungi.</title>
        <authorList>
            <consortium name="DOE Joint Genome Institute"/>
            <person name="Kourist R."/>
            <person name="Kracht O."/>
            <person name="Bracharz F."/>
            <person name="Lipzen A."/>
            <person name="Nolan M."/>
            <person name="Ohm R."/>
            <person name="Grigoriev I."/>
            <person name="Sun S."/>
            <person name="Heitman J."/>
            <person name="Bruck T."/>
            <person name="Nowrousian M."/>
        </authorList>
    </citation>
    <scope>NUCLEOTIDE SEQUENCE [LARGE SCALE GENOMIC DNA]</scope>
    <source>
        <strain evidence="3 4">IBC0246</strain>
    </source>
</reference>
<protein>
    <recommendedName>
        <fullName evidence="5">Mid2 domain-containing protein</fullName>
    </recommendedName>
</protein>
<evidence type="ECO:0000313" key="3">
    <source>
        <dbReference type="EMBL" id="KLT43056.1"/>
    </source>
</evidence>
<organism evidence="3 4">
    <name type="scientific">Cutaneotrichosporon oleaginosum</name>
    <dbReference type="NCBI Taxonomy" id="879819"/>
    <lineage>
        <taxon>Eukaryota</taxon>
        <taxon>Fungi</taxon>
        <taxon>Dikarya</taxon>
        <taxon>Basidiomycota</taxon>
        <taxon>Agaricomycotina</taxon>
        <taxon>Tremellomycetes</taxon>
        <taxon>Trichosporonales</taxon>
        <taxon>Trichosporonaceae</taxon>
        <taxon>Cutaneotrichosporon</taxon>
    </lineage>
</organism>
<feature type="region of interest" description="Disordered" evidence="1">
    <location>
        <begin position="277"/>
        <end position="406"/>
    </location>
</feature>
<accession>A0A0J0XPL6</accession>
<feature type="transmembrane region" description="Helical" evidence="2">
    <location>
        <begin position="181"/>
        <end position="202"/>
    </location>
</feature>
<evidence type="ECO:0008006" key="5">
    <source>
        <dbReference type="Google" id="ProtNLM"/>
    </source>
</evidence>
<evidence type="ECO:0000256" key="2">
    <source>
        <dbReference type="SAM" id="Phobius"/>
    </source>
</evidence>
<feature type="region of interest" description="Disordered" evidence="1">
    <location>
        <begin position="34"/>
        <end position="176"/>
    </location>
</feature>
<dbReference type="EMBL" id="KQ087198">
    <property type="protein sequence ID" value="KLT43056.1"/>
    <property type="molecule type" value="Genomic_DNA"/>
</dbReference>
<sequence length="406" mass="42377">MRIAFLLLPLALASLPPNHPAYRRHHAKLIARANGTDTDTGGGGSSSSTSSPSTEGPTSSFVPPSSTTPPPPPSSSSTRPSSSDPPTTTTSADDTSSADTSSQVTSSTPSTSATSAAISSIRSSVSQSRTSAIDTDIVSSPSNSRSAGSRTVVRTATASASASKAAKDSEEDSNSGLPKGALIAIIVCSVVIGVGGIAWTLFRKWKLKPSKGFDQRMQPVDFSPNNTDMGDDFFEKTMARDADAERQRQQFCIELDNDAQKDATLVSDLQHDFTAGPATGGYGYQPSPYNNNNNNNGSQNYDFSTPRQDWNAGATGYPPQQGGAYFNDYPTQDAPDQQHSAHGHGSYADHSQHGHAGGYADLQRGPSVGHAPAPIDFGSDFAISGRPTDGSAGPSSPYAQAATYRY</sequence>
<evidence type="ECO:0000313" key="4">
    <source>
        <dbReference type="Proteomes" id="UP000053611"/>
    </source>
</evidence>
<feature type="compositionally biased region" description="Low complexity" evidence="1">
    <location>
        <begin position="46"/>
        <end position="65"/>
    </location>
</feature>
<keyword evidence="2" id="KW-0472">Membrane</keyword>
<gene>
    <name evidence="3" type="ORF">CC85DRAFT_327580</name>
</gene>
<dbReference type="AlphaFoldDB" id="A0A0J0XPL6"/>
<keyword evidence="4" id="KW-1185">Reference proteome</keyword>
<proteinExistence type="predicted"/>
<feature type="compositionally biased region" description="Low complexity" evidence="1">
    <location>
        <begin position="139"/>
        <end position="164"/>
    </location>
</feature>
<evidence type="ECO:0000256" key="1">
    <source>
        <dbReference type="SAM" id="MobiDB-lite"/>
    </source>
</evidence>
<feature type="compositionally biased region" description="Low complexity" evidence="1">
    <location>
        <begin position="284"/>
        <end position="301"/>
    </location>
</feature>
<keyword evidence="2" id="KW-1133">Transmembrane helix</keyword>
<dbReference type="Proteomes" id="UP000053611">
    <property type="component" value="Unassembled WGS sequence"/>
</dbReference>
<dbReference type="STRING" id="879819.A0A0J0XPL6"/>
<dbReference type="GeneID" id="28987203"/>
<keyword evidence="2" id="KW-0812">Transmembrane</keyword>